<dbReference type="PANTHER" id="PTHR30600">
    <property type="entry name" value="CYTOCHROME C PEROXIDASE-RELATED"/>
    <property type="match status" value="1"/>
</dbReference>
<keyword evidence="5" id="KW-0732">Signal</keyword>
<dbReference type="PIRSF" id="PIRSF028099">
    <property type="entry name" value="DUF1111"/>
    <property type="match status" value="1"/>
</dbReference>
<evidence type="ECO:0000256" key="2">
    <source>
        <dbReference type="ARBA" id="ARBA00022723"/>
    </source>
</evidence>
<keyword evidence="8" id="KW-1185">Reference proteome</keyword>
<dbReference type="InterPro" id="IPR010538">
    <property type="entry name" value="DHOR"/>
</dbReference>
<reference evidence="7 8" key="1">
    <citation type="submission" date="2024-01" db="EMBL/GenBank/DDBJ databases">
        <title>New evidence supports the origin of RcGTA from prophage.</title>
        <authorList>
            <person name="Xu Y."/>
            <person name="Liu B."/>
            <person name="Chen F."/>
        </authorList>
    </citation>
    <scope>NUCLEOTIDE SEQUENCE [LARGE SCALE GENOMIC DNA]</scope>
    <source>
        <strain evidence="7 8">CBW1107-2</strain>
    </source>
</reference>
<sequence>MPSFSARLLTVALLLMPATVAAAQSSRDDLSEADRARVEAVTRPATDFSRPEPFELMQGGAGTTKRVSDANALSHPGENLVFEDEQRFLVGNGLFRKDWVTAPSSTIASDGLGPLFNARACQACHIKDGRGHAPLEPGGNATSLLVRLSVEPDAGQRERIEKGLQPAAPHPVLGFQLQDNAAAGLNPEGRIRIDYSDKPVEFAGGEIVALRRPRLSIVDTSPDADLDGLRMSARVSPPMSGMGLLEAIHEADILALADPDDSDGDGISGRPNMVGDGKGGLVLGRFGWKAVEPTVERQTAHAFAGDMGLSTPVAPDHWGDCTQRQPECRALPHGAQSQFGDEEVPRDLLDLVVFYSRNLAVPVRRQIDAPQVLAGKEAFYEAGCVSCHVPKFVTSRNAGHEAHRFQLIWPYTDLLLHDMGEGLADNREEGLADGREWRTPPLWGIGLAHQVSAEAGFLHDGRARSLVEAILWHGGEAQASRDAFAKMQKAERDALIAFLESL</sequence>
<evidence type="ECO:0000313" key="8">
    <source>
        <dbReference type="Proteomes" id="UP001559025"/>
    </source>
</evidence>
<dbReference type="SUPFAM" id="SSF46626">
    <property type="entry name" value="Cytochrome c"/>
    <property type="match status" value="1"/>
</dbReference>
<dbReference type="PROSITE" id="PS51007">
    <property type="entry name" value="CYTC"/>
    <property type="match status" value="1"/>
</dbReference>
<comment type="caution">
    <text evidence="7">The sequence shown here is derived from an EMBL/GenBank/DDBJ whole genome shotgun (WGS) entry which is preliminary data.</text>
</comment>
<dbReference type="InterPro" id="IPR051395">
    <property type="entry name" value="Cytochrome_c_Peroxidase/MauG"/>
</dbReference>
<dbReference type="PANTHER" id="PTHR30600:SF4">
    <property type="entry name" value="CYTOCHROME C DOMAIN-CONTAINING PROTEIN"/>
    <property type="match status" value="1"/>
</dbReference>
<dbReference type="Proteomes" id="UP001559025">
    <property type="component" value="Unassembled WGS sequence"/>
</dbReference>
<dbReference type="RefSeq" id="WP_368801594.1">
    <property type="nucleotide sequence ID" value="NZ_JAZHFV010000001.1"/>
</dbReference>
<dbReference type="InterPro" id="IPR036909">
    <property type="entry name" value="Cyt_c-like_dom_sf"/>
</dbReference>
<dbReference type="EMBL" id="JAZHFV010000001">
    <property type="protein sequence ID" value="MEX4006249.1"/>
    <property type="molecule type" value="Genomic_DNA"/>
</dbReference>
<keyword evidence="3 4" id="KW-0408">Iron</keyword>
<dbReference type="Pfam" id="PF06537">
    <property type="entry name" value="DHOR"/>
    <property type="match status" value="1"/>
</dbReference>
<evidence type="ECO:0000256" key="1">
    <source>
        <dbReference type="ARBA" id="ARBA00022617"/>
    </source>
</evidence>
<protein>
    <submittedName>
        <fullName evidence="7">Di-heme oxidoredictase family protein</fullName>
    </submittedName>
</protein>
<evidence type="ECO:0000256" key="5">
    <source>
        <dbReference type="SAM" id="SignalP"/>
    </source>
</evidence>
<keyword evidence="1 4" id="KW-0349">Heme</keyword>
<dbReference type="InterPro" id="IPR009056">
    <property type="entry name" value="Cyt_c-like_dom"/>
</dbReference>
<proteinExistence type="predicted"/>
<feature type="signal peptide" evidence="5">
    <location>
        <begin position="1"/>
        <end position="23"/>
    </location>
</feature>
<evidence type="ECO:0000256" key="3">
    <source>
        <dbReference type="ARBA" id="ARBA00023004"/>
    </source>
</evidence>
<gene>
    <name evidence="7" type="ORF">V1479_02970</name>
</gene>
<dbReference type="Gene3D" id="1.10.760.10">
    <property type="entry name" value="Cytochrome c-like domain"/>
    <property type="match status" value="1"/>
</dbReference>
<feature type="chain" id="PRO_5045493857" evidence="5">
    <location>
        <begin position="24"/>
        <end position="502"/>
    </location>
</feature>
<evidence type="ECO:0000256" key="4">
    <source>
        <dbReference type="PROSITE-ProRule" id="PRU00433"/>
    </source>
</evidence>
<accession>A0ABV3WNL9</accession>
<organism evidence="7 8">
    <name type="scientific">Neoaquamicrobium sediminum</name>
    <dbReference type="NCBI Taxonomy" id="1849104"/>
    <lineage>
        <taxon>Bacteria</taxon>
        <taxon>Pseudomonadati</taxon>
        <taxon>Pseudomonadota</taxon>
        <taxon>Alphaproteobacteria</taxon>
        <taxon>Hyphomicrobiales</taxon>
        <taxon>Phyllobacteriaceae</taxon>
        <taxon>Neoaquamicrobium</taxon>
    </lineage>
</organism>
<evidence type="ECO:0000313" key="7">
    <source>
        <dbReference type="EMBL" id="MEX4006249.1"/>
    </source>
</evidence>
<evidence type="ECO:0000259" key="6">
    <source>
        <dbReference type="PROSITE" id="PS51007"/>
    </source>
</evidence>
<feature type="domain" description="Cytochrome c" evidence="6">
    <location>
        <begin position="370"/>
        <end position="502"/>
    </location>
</feature>
<keyword evidence="2 4" id="KW-0479">Metal-binding</keyword>
<name>A0ABV3WNL9_9HYPH</name>